<organism evidence="5 6">
    <name type="scientific">Malassezia sympodialis (strain ATCC 42132)</name>
    <name type="common">Atopic eczema-associated yeast</name>
    <dbReference type="NCBI Taxonomy" id="1230383"/>
    <lineage>
        <taxon>Eukaryota</taxon>
        <taxon>Fungi</taxon>
        <taxon>Dikarya</taxon>
        <taxon>Basidiomycota</taxon>
        <taxon>Ustilaginomycotina</taxon>
        <taxon>Malasseziomycetes</taxon>
        <taxon>Malasseziales</taxon>
        <taxon>Malasseziaceae</taxon>
        <taxon>Malassezia</taxon>
    </lineage>
</organism>
<evidence type="ECO:0000256" key="2">
    <source>
        <dbReference type="PROSITE-ProRule" id="PRU00047"/>
    </source>
</evidence>
<reference evidence="6" key="1">
    <citation type="journal article" date="2017" name="Nucleic Acids Res.">
        <title>Proteogenomics produces comprehensive and highly accurate protein-coding gene annotation in a complete genome assembly of Malassezia sympodialis.</title>
        <authorList>
            <person name="Zhu Y."/>
            <person name="Engstroem P.G."/>
            <person name="Tellgren-Roth C."/>
            <person name="Baudo C.D."/>
            <person name="Kennell J.C."/>
            <person name="Sun S."/>
            <person name="Billmyre R.B."/>
            <person name="Schroeder M.S."/>
            <person name="Andersson A."/>
            <person name="Holm T."/>
            <person name="Sigurgeirsson B."/>
            <person name="Wu G."/>
            <person name="Sankaranarayanan S.R."/>
            <person name="Siddharthan R."/>
            <person name="Sanyal K."/>
            <person name="Lundeberg J."/>
            <person name="Nystedt B."/>
            <person name="Boekhout T."/>
            <person name="Dawson T.L. Jr."/>
            <person name="Heitman J."/>
            <person name="Scheynius A."/>
            <person name="Lehtioe J."/>
        </authorList>
    </citation>
    <scope>NUCLEOTIDE SEQUENCE [LARGE SCALE GENOMIC DNA]</scope>
    <source>
        <strain evidence="6">ATCC 42132</strain>
    </source>
</reference>
<evidence type="ECO:0000313" key="5">
    <source>
        <dbReference type="EMBL" id="SHO77738.1"/>
    </source>
</evidence>
<dbReference type="InterPro" id="IPR042246">
    <property type="entry name" value="ZCCHC9"/>
</dbReference>
<feature type="domain" description="CCHC-type" evidence="4">
    <location>
        <begin position="139"/>
        <end position="155"/>
    </location>
</feature>
<dbReference type="Gene3D" id="4.10.60.10">
    <property type="entry name" value="Zinc finger, CCHC-type"/>
    <property type="match status" value="2"/>
</dbReference>
<evidence type="ECO:0000313" key="6">
    <source>
        <dbReference type="Proteomes" id="UP000186303"/>
    </source>
</evidence>
<dbReference type="STRING" id="1230383.A0A1M8A5R0"/>
<dbReference type="Proteomes" id="UP000186303">
    <property type="component" value="Chromosome 3"/>
</dbReference>
<evidence type="ECO:0000259" key="4">
    <source>
        <dbReference type="PROSITE" id="PS50158"/>
    </source>
</evidence>
<keyword evidence="2" id="KW-0863">Zinc-finger</keyword>
<keyword evidence="2" id="KW-0862">Zinc</keyword>
<feature type="domain" description="CCHC-type" evidence="4">
    <location>
        <begin position="198"/>
        <end position="213"/>
    </location>
</feature>
<name>A0A1M8A5R0_MALS4</name>
<feature type="compositionally biased region" description="Basic and acidic residues" evidence="3">
    <location>
        <begin position="1"/>
        <end position="11"/>
    </location>
</feature>
<dbReference type="PANTHER" id="PTHR46242">
    <property type="entry name" value="ZINC FINGER CCHC DOMAIN-CONTAINING PROTEIN 9 ZCCHC9"/>
    <property type="match status" value="1"/>
</dbReference>
<evidence type="ECO:0000256" key="1">
    <source>
        <dbReference type="ARBA" id="ARBA00022664"/>
    </source>
</evidence>
<dbReference type="GO" id="GO:0008270">
    <property type="term" value="F:zinc ion binding"/>
    <property type="evidence" value="ECO:0007669"/>
    <property type="project" value="UniProtKB-KW"/>
</dbReference>
<dbReference type="Pfam" id="PF00098">
    <property type="entry name" value="zf-CCHC"/>
    <property type="match status" value="1"/>
</dbReference>
<gene>
    <name evidence="5" type="ORF">MSYG_2080</name>
</gene>
<dbReference type="OrthoDB" id="3863715at2759"/>
<feature type="compositionally biased region" description="Basic and acidic residues" evidence="3">
    <location>
        <begin position="68"/>
        <end position="88"/>
    </location>
</feature>
<dbReference type="PROSITE" id="PS50158">
    <property type="entry name" value="ZF_CCHC"/>
    <property type="match status" value="2"/>
</dbReference>
<feature type="compositionally biased region" description="Basic and acidic residues" evidence="3">
    <location>
        <begin position="108"/>
        <end position="123"/>
    </location>
</feature>
<dbReference type="GO" id="GO:0006397">
    <property type="term" value="P:mRNA processing"/>
    <property type="evidence" value="ECO:0007669"/>
    <property type="project" value="UniProtKB-KW"/>
</dbReference>
<dbReference type="PANTHER" id="PTHR46242:SF1">
    <property type="entry name" value="ZINC FINGER CCHC DOMAIN-CONTAINING PROTEIN 9"/>
    <property type="match status" value="1"/>
</dbReference>
<accession>A0A1M8A5R0</accession>
<keyword evidence="1" id="KW-0507">mRNA processing</keyword>
<feature type="region of interest" description="Disordered" evidence="3">
    <location>
        <begin position="282"/>
        <end position="301"/>
    </location>
</feature>
<keyword evidence="2" id="KW-0479">Metal-binding</keyword>
<protein>
    <recommendedName>
        <fullName evidence="4">CCHC-type domain-containing protein</fullName>
    </recommendedName>
</protein>
<dbReference type="GO" id="GO:0003676">
    <property type="term" value="F:nucleic acid binding"/>
    <property type="evidence" value="ECO:0007669"/>
    <property type="project" value="InterPro"/>
</dbReference>
<evidence type="ECO:0000256" key="3">
    <source>
        <dbReference type="SAM" id="MobiDB-lite"/>
    </source>
</evidence>
<dbReference type="InterPro" id="IPR036875">
    <property type="entry name" value="Znf_CCHC_sf"/>
</dbReference>
<dbReference type="VEuPathDB" id="FungiDB:MSYG_2080"/>
<dbReference type="GO" id="GO:0005730">
    <property type="term" value="C:nucleolus"/>
    <property type="evidence" value="ECO:0007669"/>
    <property type="project" value="TreeGrafter"/>
</dbReference>
<sequence>MTRYTKLDGRRAIPSGSHAEDLSNDVENISETLNNTPSSIKVEHGDVQLEPKKLLKRSKLLRLKAKKAKSEDARTKLLSDSKKMEKLAAKANGARGSLGSKRPLGVRDPTRSTRARLDPDQRREFRRTKRAEERQSSMRCFVCRELSHSAKDCPQRVGDGAQGKDTVGICFRCGSTEHTLSQCKRARNAGDELPFATCYICTNKGHLASKCPQNQGRGVYPNGGHCKVCHSVEHLAKDCPMDPRRTIHASGIEAGGVGILADSEGAGADEDEFHLLAQRQKVLKSDASKTPSRPAQKVVRF</sequence>
<dbReference type="EMBL" id="LT671823">
    <property type="protein sequence ID" value="SHO77738.1"/>
    <property type="molecule type" value="Genomic_DNA"/>
</dbReference>
<dbReference type="InterPro" id="IPR001878">
    <property type="entry name" value="Znf_CCHC"/>
</dbReference>
<dbReference type="SMART" id="SM00343">
    <property type="entry name" value="ZnF_C2HC"/>
    <property type="match status" value="4"/>
</dbReference>
<dbReference type="SUPFAM" id="SSF57756">
    <property type="entry name" value="Retrovirus zinc finger-like domains"/>
    <property type="match status" value="2"/>
</dbReference>
<proteinExistence type="predicted"/>
<feature type="region of interest" description="Disordered" evidence="3">
    <location>
        <begin position="1"/>
        <end position="24"/>
    </location>
</feature>
<dbReference type="AlphaFoldDB" id="A0A1M8A5R0"/>
<feature type="region of interest" description="Disordered" evidence="3">
    <location>
        <begin position="66"/>
        <end position="131"/>
    </location>
</feature>
<keyword evidence="6" id="KW-1185">Reference proteome</keyword>